<dbReference type="AlphaFoldDB" id="A0A3B1BJ37"/>
<sequence length="104" mass="11743">MTWEDQQLEGVLDQSKKICNLAVAGEWQEVEALEIKRRKSIEACLSVDSVFGDPEKAMRLIQEVMELDKKVMGLGINARDELGGALREFQRGRQAVKAYRMTAS</sequence>
<evidence type="ECO:0000256" key="3">
    <source>
        <dbReference type="ARBA" id="ARBA00022795"/>
    </source>
</evidence>
<keyword evidence="2" id="KW-0963">Cytoplasm</keyword>
<evidence type="ECO:0000313" key="5">
    <source>
        <dbReference type="EMBL" id="VAX06245.1"/>
    </source>
</evidence>
<dbReference type="Gene3D" id="1.20.58.380">
    <property type="entry name" value="Flagellar protein flit"/>
    <property type="match status" value="1"/>
</dbReference>
<dbReference type="EMBL" id="UOFX01000011">
    <property type="protein sequence ID" value="VAX06245.1"/>
    <property type="molecule type" value="Genomic_DNA"/>
</dbReference>
<dbReference type="Pfam" id="PF05400">
    <property type="entry name" value="FliT"/>
    <property type="match status" value="1"/>
</dbReference>
<evidence type="ECO:0000256" key="2">
    <source>
        <dbReference type="ARBA" id="ARBA00022490"/>
    </source>
</evidence>
<evidence type="ECO:0000256" key="1">
    <source>
        <dbReference type="ARBA" id="ARBA00004496"/>
    </source>
</evidence>
<keyword evidence="3" id="KW-1005">Bacterial flagellum biogenesis</keyword>
<evidence type="ECO:0008006" key="6">
    <source>
        <dbReference type="Google" id="ProtNLM"/>
    </source>
</evidence>
<gene>
    <name evidence="5" type="ORF">MNBD_GAMMA26-985</name>
</gene>
<keyword evidence="4" id="KW-0143">Chaperone</keyword>
<name>A0A3B1BJ37_9ZZZZ</name>
<accession>A0A3B1BJ37</accession>
<comment type="subcellular location">
    <subcellularLocation>
        <location evidence="1">Cytoplasm</location>
    </subcellularLocation>
</comment>
<reference evidence="5" key="1">
    <citation type="submission" date="2018-06" db="EMBL/GenBank/DDBJ databases">
        <authorList>
            <person name="Zhirakovskaya E."/>
        </authorList>
    </citation>
    <scope>NUCLEOTIDE SEQUENCE</scope>
</reference>
<organism evidence="5">
    <name type="scientific">hydrothermal vent metagenome</name>
    <dbReference type="NCBI Taxonomy" id="652676"/>
    <lineage>
        <taxon>unclassified sequences</taxon>
        <taxon>metagenomes</taxon>
        <taxon>ecological metagenomes</taxon>
    </lineage>
</organism>
<evidence type="ECO:0000256" key="4">
    <source>
        <dbReference type="ARBA" id="ARBA00023186"/>
    </source>
</evidence>
<dbReference type="InterPro" id="IPR008622">
    <property type="entry name" value="FliT"/>
</dbReference>
<protein>
    <recommendedName>
        <fullName evidence="6">Flagellar protein FliT</fullName>
    </recommendedName>
</protein>
<proteinExistence type="predicted"/>